<dbReference type="Pfam" id="PF14230">
    <property type="entry name" value="DUF4333"/>
    <property type="match status" value="1"/>
</dbReference>
<dbReference type="EMBL" id="CADCTY010002359">
    <property type="protein sequence ID" value="CAA9418857.1"/>
    <property type="molecule type" value="Genomic_DNA"/>
</dbReference>
<evidence type="ECO:0000256" key="1">
    <source>
        <dbReference type="SAM" id="MobiDB-lite"/>
    </source>
</evidence>
<name>A0A6J4PKG7_9CYAN</name>
<feature type="compositionally biased region" description="Polar residues" evidence="1">
    <location>
        <begin position="63"/>
        <end position="75"/>
    </location>
</feature>
<evidence type="ECO:0000313" key="3">
    <source>
        <dbReference type="EMBL" id="CAA9418857.1"/>
    </source>
</evidence>
<proteinExistence type="predicted"/>
<accession>A0A6J4PKG7</accession>
<feature type="domain" description="DUF4333" evidence="2">
    <location>
        <begin position="70"/>
        <end position="135"/>
    </location>
</feature>
<feature type="region of interest" description="Disordered" evidence="1">
    <location>
        <begin position="42"/>
        <end position="78"/>
    </location>
</feature>
<gene>
    <name evidence="3" type="ORF">AVDCRST_MAG94-6859</name>
</gene>
<dbReference type="AlphaFoldDB" id="A0A6J4PKG7"/>
<protein>
    <recommendedName>
        <fullName evidence="2">DUF4333 domain-containing protein</fullName>
    </recommendedName>
</protein>
<organism evidence="3">
    <name type="scientific">uncultured Leptolyngbya sp</name>
    <dbReference type="NCBI Taxonomy" id="332963"/>
    <lineage>
        <taxon>Bacteria</taxon>
        <taxon>Bacillati</taxon>
        <taxon>Cyanobacteriota</taxon>
        <taxon>Cyanophyceae</taxon>
        <taxon>Leptolyngbyales</taxon>
        <taxon>Leptolyngbyaceae</taxon>
        <taxon>Leptolyngbya group</taxon>
        <taxon>Leptolyngbya</taxon>
        <taxon>environmental samples</taxon>
    </lineage>
</organism>
<feature type="compositionally biased region" description="Low complexity" evidence="1">
    <location>
        <begin position="51"/>
        <end position="62"/>
    </location>
</feature>
<sequence>MSQHHSLPTAERLAFGHAGMIGRWSSAIALFTIVLLSGCTNQPQTSGGDTVPSPSVSIVASPTITPSPAATSKSQATKDLESRLSKAFTDATKVPMNSVDCPAQFDIKTGNRFNCQATSDGQSFTLVVELTNPDGQFQWNTQGLLVLPKLEQFIQNRIRAKGGPDVTADCGGKIRVAQPGDTFECKVMGAQVQQRFAQVRVKDEQGGVDISLR</sequence>
<dbReference type="InterPro" id="IPR025637">
    <property type="entry name" value="DUF4333"/>
</dbReference>
<evidence type="ECO:0000259" key="2">
    <source>
        <dbReference type="Pfam" id="PF14230"/>
    </source>
</evidence>
<reference evidence="3" key="1">
    <citation type="submission" date="2020-02" db="EMBL/GenBank/DDBJ databases">
        <authorList>
            <person name="Meier V. D."/>
        </authorList>
    </citation>
    <scope>NUCLEOTIDE SEQUENCE</scope>
    <source>
        <strain evidence="3">AVDCRST_MAG94</strain>
    </source>
</reference>